<evidence type="ECO:0000313" key="2">
    <source>
        <dbReference type="EMBL" id="RDX75507.1"/>
    </source>
</evidence>
<dbReference type="EMBL" id="QJKJ01009820">
    <property type="protein sequence ID" value="RDX75507.1"/>
    <property type="molecule type" value="Genomic_DNA"/>
</dbReference>
<reference evidence="2" key="1">
    <citation type="submission" date="2018-05" db="EMBL/GenBank/DDBJ databases">
        <title>Draft genome of Mucuna pruriens seed.</title>
        <authorList>
            <person name="Nnadi N.E."/>
            <person name="Vos R."/>
            <person name="Hasami M.H."/>
            <person name="Devisetty U.K."/>
            <person name="Aguiy J.C."/>
        </authorList>
    </citation>
    <scope>NUCLEOTIDE SEQUENCE [LARGE SCALE GENOMIC DNA]</scope>
    <source>
        <strain evidence="2">JCA_2017</strain>
    </source>
</reference>
<comment type="caution">
    <text evidence="2">The sequence shown here is derived from an EMBL/GenBank/DDBJ whole genome shotgun (WGS) entry which is preliminary data.</text>
</comment>
<dbReference type="Proteomes" id="UP000257109">
    <property type="component" value="Unassembled WGS sequence"/>
</dbReference>
<sequence length="230" mass="27098">MQFQMITLSFSKNIRRADLIELPKDVKPIGCKWIFKTKKDFKGNIERYKTYLVAKDFTQKEDINYKETFSPISSKDYFRTIMTLVAHSDLELYHMNVKIVFLNDDNNEMIYMVQLENYVNVVDDCVYHKFNKSKYIFLVLYVNDILLASSDIGLLYETKRFLTKNFKMKDLGEASFLLCPKNDHKRNEMQNVPYASVVGSLMYAQAYTCLDIAFVVELLGRYLSEPEMQH</sequence>
<feature type="non-terminal residue" evidence="2">
    <location>
        <position position="1"/>
    </location>
</feature>
<dbReference type="InterPro" id="IPR013103">
    <property type="entry name" value="RVT_2"/>
</dbReference>
<evidence type="ECO:0000259" key="1">
    <source>
        <dbReference type="Pfam" id="PF07727"/>
    </source>
</evidence>
<accession>A0A371FB35</accession>
<dbReference type="AlphaFoldDB" id="A0A371FB35"/>
<keyword evidence="3" id="KW-1185">Reference proteome</keyword>
<dbReference type="OrthoDB" id="997331at2759"/>
<dbReference type="STRING" id="157652.A0A371FB35"/>
<feature type="domain" description="Reverse transcriptase Ty1/copia-type" evidence="1">
    <location>
        <begin position="18"/>
        <end position="135"/>
    </location>
</feature>
<dbReference type="Pfam" id="PF07727">
    <property type="entry name" value="RVT_2"/>
    <property type="match status" value="1"/>
</dbReference>
<proteinExistence type="predicted"/>
<evidence type="ECO:0000313" key="3">
    <source>
        <dbReference type="Proteomes" id="UP000257109"/>
    </source>
</evidence>
<protein>
    <recommendedName>
        <fullName evidence="1">Reverse transcriptase Ty1/copia-type domain-containing protein</fullName>
    </recommendedName>
</protein>
<name>A0A371FB35_MUCPR</name>
<gene>
    <name evidence="2" type="ORF">CR513_44602</name>
</gene>
<organism evidence="2 3">
    <name type="scientific">Mucuna pruriens</name>
    <name type="common">Velvet bean</name>
    <name type="synonym">Dolichos pruriens</name>
    <dbReference type="NCBI Taxonomy" id="157652"/>
    <lineage>
        <taxon>Eukaryota</taxon>
        <taxon>Viridiplantae</taxon>
        <taxon>Streptophyta</taxon>
        <taxon>Embryophyta</taxon>
        <taxon>Tracheophyta</taxon>
        <taxon>Spermatophyta</taxon>
        <taxon>Magnoliopsida</taxon>
        <taxon>eudicotyledons</taxon>
        <taxon>Gunneridae</taxon>
        <taxon>Pentapetalae</taxon>
        <taxon>rosids</taxon>
        <taxon>fabids</taxon>
        <taxon>Fabales</taxon>
        <taxon>Fabaceae</taxon>
        <taxon>Papilionoideae</taxon>
        <taxon>50 kb inversion clade</taxon>
        <taxon>NPAAA clade</taxon>
        <taxon>indigoferoid/millettioid clade</taxon>
        <taxon>Phaseoleae</taxon>
        <taxon>Mucuna</taxon>
    </lineage>
</organism>